<keyword evidence="2" id="KW-0732">Signal</keyword>
<evidence type="ECO:0000313" key="3">
    <source>
        <dbReference type="EMBL" id="CAB9529386.1"/>
    </source>
</evidence>
<reference evidence="3" key="1">
    <citation type="submission" date="2020-06" db="EMBL/GenBank/DDBJ databases">
        <authorList>
            <consortium name="Plant Systems Biology data submission"/>
        </authorList>
    </citation>
    <scope>NUCLEOTIDE SEQUENCE</scope>
    <source>
        <strain evidence="3">D6</strain>
    </source>
</reference>
<dbReference type="Proteomes" id="UP001153069">
    <property type="component" value="Unassembled WGS sequence"/>
</dbReference>
<sequence>MMMKSPSLAALMLATMALALLENATAFLPMPFRSRSSSSPMVQFIPFEAPTPNLVATTSLSAKKKRKKKKKVATSERSPPEFEITYKFGNGPSTTATLERPQTVETPTTVQPEEEEQPELVKALGDATDGMDAEAVAEAKAASLTARANEVARGRAEEEEREKAEEEEARIQAEEDEAARIKAEEDEATRIKAEEEASAIKAEQEEAARRKRIEEEAVGAFRGLPYHIIEARKQPKSPLQGAKLKDKYASIEDLGERAFAILVDLYMIELHED</sequence>
<keyword evidence="4" id="KW-1185">Reference proteome</keyword>
<feature type="region of interest" description="Disordered" evidence="1">
    <location>
        <begin position="59"/>
        <end position="118"/>
    </location>
</feature>
<feature type="compositionally biased region" description="Basic and acidic residues" evidence="1">
    <location>
        <begin position="151"/>
        <end position="195"/>
    </location>
</feature>
<comment type="caution">
    <text evidence="3">The sequence shown here is derived from an EMBL/GenBank/DDBJ whole genome shotgun (WGS) entry which is preliminary data.</text>
</comment>
<evidence type="ECO:0000256" key="2">
    <source>
        <dbReference type="SAM" id="SignalP"/>
    </source>
</evidence>
<gene>
    <name evidence="3" type="ORF">SEMRO_2488_G329090.1</name>
</gene>
<dbReference type="OrthoDB" id="49485at2759"/>
<feature type="region of interest" description="Disordered" evidence="1">
    <location>
        <begin position="151"/>
        <end position="203"/>
    </location>
</feature>
<evidence type="ECO:0000313" key="4">
    <source>
        <dbReference type="Proteomes" id="UP001153069"/>
    </source>
</evidence>
<evidence type="ECO:0000256" key="1">
    <source>
        <dbReference type="SAM" id="MobiDB-lite"/>
    </source>
</evidence>
<feature type="compositionally biased region" description="Basic residues" evidence="1">
    <location>
        <begin position="62"/>
        <end position="72"/>
    </location>
</feature>
<name>A0A9N8EY38_9STRA</name>
<protein>
    <submittedName>
        <fullName evidence="3">Uncharacterized protein</fullName>
    </submittedName>
</protein>
<organism evidence="3 4">
    <name type="scientific">Seminavis robusta</name>
    <dbReference type="NCBI Taxonomy" id="568900"/>
    <lineage>
        <taxon>Eukaryota</taxon>
        <taxon>Sar</taxon>
        <taxon>Stramenopiles</taxon>
        <taxon>Ochrophyta</taxon>
        <taxon>Bacillariophyta</taxon>
        <taxon>Bacillariophyceae</taxon>
        <taxon>Bacillariophycidae</taxon>
        <taxon>Naviculales</taxon>
        <taxon>Naviculaceae</taxon>
        <taxon>Seminavis</taxon>
    </lineage>
</organism>
<feature type="signal peptide" evidence="2">
    <location>
        <begin position="1"/>
        <end position="26"/>
    </location>
</feature>
<feature type="compositionally biased region" description="Low complexity" evidence="1">
    <location>
        <begin position="101"/>
        <end position="111"/>
    </location>
</feature>
<accession>A0A9N8EY38</accession>
<proteinExistence type="predicted"/>
<feature type="chain" id="PRO_5040185775" evidence="2">
    <location>
        <begin position="27"/>
        <end position="273"/>
    </location>
</feature>
<dbReference type="AlphaFoldDB" id="A0A9N8EY38"/>
<dbReference type="EMBL" id="CAICTM010002486">
    <property type="protein sequence ID" value="CAB9529386.1"/>
    <property type="molecule type" value="Genomic_DNA"/>
</dbReference>